<sequence>MHIGQLNIFITQNNNVFDFNNCNILDCTRSLSVEGQNVDLTVVKGQWESVIFDECKFTGVLDTNAFKAVSIDLIVNEHDQSNNFQSLTNVSCTNFSVKQAGNTRENNINIDLQMGNENHQKIHMSAILVNSFTNLNLVSSAWSSITFLNCILSGDPETYKSKFINTKIQVVQTDSAKYIDFSALKDIQAICSFKLNRIQLDQSKLFCIQSCKPVELQLCECSFQFADLVGTWKSIIINKCEIQYKQIEPQSIFADKIEICDLDYRFLDCLKARSLIISHVNIHDYIPNVKKLEIVSCNISASVQNKTVTHLILQYASYSRFSVLSFKSLKQIQFKFPQENNLFIQKAIVQFLKLKKNNKYLTKSMLKRVRNEQNRIRIKLIRISLFKTMLNEINYELAFKRLQE</sequence>
<evidence type="ECO:0000313" key="3">
    <source>
        <dbReference type="Proteomes" id="UP001642409"/>
    </source>
</evidence>
<protein>
    <submittedName>
        <fullName evidence="2">Hypothetical_protein</fullName>
    </submittedName>
</protein>
<keyword evidence="3" id="KW-1185">Reference proteome</keyword>
<dbReference type="AlphaFoldDB" id="A0AA86UM02"/>
<dbReference type="EMBL" id="CATOUU010000878">
    <property type="protein sequence ID" value="CAI9956622.1"/>
    <property type="molecule type" value="Genomic_DNA"/>
</dbReference>
<proteinExistence type="predicted"/>
<name>A0AA86UM02_9EUKA</name>
<dbReference type="EMBL" id="CAXDID020000188">
    <property type="protein sequence ID" value="CAL6051435.1"/>
    <property type="molecule type" value="Genomic_DNA"/>
</dbReference>
<evidence type="ECO:0000313" key="2">
    <source>
        <dbReference type="EMBL" id="CAL6051435.1"/>
    </source>
</evidence>
<organism evidence="1">
    <name type="scientific">Hexamita inflata</name>
    <dbReference type="NCBI Taxonomy" id="28002"/>
    <lineage>
        <taxon>Eukaryota</taxon>
        <taxon>Metamonada</taxon>
        <taxon>Diplomonadida</taxon>
        <taxon>Hexamitidae</taxon>
        <taxon>Hexamitinae</taxon>
        <taxon>Hexamita</taxon>
    </lineage>
</organism>
<evidence type="ECO:0000313" key="1">
    <source>
        <dbReference type="EMBL" id="CAI9956622.1"/>
    </source>
</evidence>
<reference evidence="1" key="1">
    <citation type="submission" date="2023-06" db="EMBL/GenBank/DDBJ databases">
        <authorList>
            <person name="Kurt Z."/>
        </authorList>
    </citation>
    <scope>NUCLEOTIDE SEQUENCE</scope>
</reference>
<dbReference type="Proteomes" id="UP001642409">
    <property type="component" value="Unassembled WGS sequence"/>
</dbReference>
<gene>
    <name evidence="1" type="ORF">HINF_LOCUS44267</name>
    <name evidence="2" type="ORF">HINF_LOCUS44368</name>
</gene>
<accession>A0AA86UM02</accession>
<reference evidence="2 3" key="2">
    <citation type="submission" date="2024-07" db="EMBL/GenBank/DDBJ databases">
        <authorList>
            <person name="Akdeniz Z."/>
        </authorList>
    </citation>
    <scope>NUCLEOTIDE SEQUENCE [LARGE SCALE GENOMIC DNA]</scope>
</reference>
<comment type="caution">
    <text evidence="1">The sequence shown here is derived from an EMBL/GenBank/DDBJ whole genome shotgun (WGS) entry which is preliminary data.</text>
</comment>